<feature type="domain" description="DUF1468" evidence="2">
    <location>
        <begin position="12"/>
        <end position="143"/>
    </location>
</feature>
<reference evidence="3 4" key="1">
    <citation type="journal article" date="2012" name="J. Bacteriol.">
        <title>Genome Sequence of Nitratireductor indicus Type Strain C115.</title>
        <authorList>
            <person name="Lai Q."/>
            <person name="Li G."/>
            <person name="Yu Z."/>
            <person name="Shao Z."/>
        </authorList>
    </citation>
    <scope>NUCLEOTIDE SEQUENCE [LARGE SCALE GENOMIC DNA]</scope>
    <source>
        <strain evidence="3 4">C115</strain>
    </source>
</reference>
<keyword evidence="1" id="KW-1133">Transmembrane helix</keyword>
<keyword evidence="1" id="KW-0812">Transmembrane</keyword>
<organism evidence="3 4">
    <name type="scientific">Nitratireductor indicus C115</name>
    <dbReference type="NCBI Taxonomy" id="1231190"/>
    <lineage>
        <taxon>Bacteria</taxon>
        <taxon>Pseudomonadati</taxon>
        <taxon>Pseudomonadota</taxon>
        <taxon>Alphaproteobacteria</taxon>
        <taxon>Hyphomicrobiales</taxon>
        <taxon>Phyllobacteriaceae</taxon>
        <taxon>Nitratireductor</taxon>
    </lineage>
</organism>
<dbReference type="RefSeq" id="WP_009756573.1">
    <property type="nucleotide sequence ID" value="NZ_AMSI01000006.1"/>
</dbReference>
<feature type="transmembrane region" description="Helical" evidence="1">
    <location>
        <begin position="37"/>
        <end position="59"/>
    </location>
</feature>
<sequence>MSGRLTLTHTAFLALVALVTSYISWSAIKASTKLFNLIVVVPVAAIIAILIVTIVASALRGKASDGAMPSRANTLGDILLLGCFAVFCVALTKVGFDIATFIFVWIGIVLGGEKRIWLPPLFSALFTLILVKGFGALFPFPMPMLVF</sequence>
<evidence type="ECO:0000259" key="2">
    <source>
        <dbReference type="Pfam" id="PF07331"/>
    </source>
</evidence>
<gene>
    <name evidence="3" type="ORF">NA8A_10923</name>
</gene>
<evidence type="ECO:0000256" key="1">
    <source>
        <dbReference type="SAM" id="Phobius"/>
    </source>
</evidence>
<dbReference type="AlphaFoldDB" id="K2NTF6"/>
<dbReference type="InterPro" id="IPR009936">
    <property type="entry name" value="DUF1468"/>
</dbReference>
<protein>
    <recommendedName>
        <fullName evidence="2">DUF1468 domain-containing protein</fullName>
    </recommendedName>
</protein>
<proteinExistence type="predicted"/>
<name>K2NTF6_9HYPH</name>
<evidence type="ECO:0000313" key="3">
    <source>
        <dbReference type="EMBL" id="EKF42570.1"/>
    </source>
</evidence>
<dbReference type="PATRIC" id="fig|1231190.3.peg.2280"/>
<dbReference type="EMBL" id="AMSI01000006">
    <property type="protein sequence ID" value="EKF42570.1"/>
    <property type="molecule type" value="Genomic_DNA"/>
</dbReference>
<accession>K2NTF6</accession>
<comment type="caution">
    <text evidence="3">The sequence shown here is derived from an EMBL/GenBank/DDBJ whole genome shotgun (WGS) entry which is preliminary data.</text>
</comment>
<feature type="transmembrane region" description="Helical" evidence="1">
    <location>
        <begin position="116"/>
        <end position="140"/>
    </location>
</feature>
<dbReference type="Pfam" id="PF07331">
    <property type="entry name" value="TctB"/>
    <property type="match status" value="1"/>
</dbReference>
<evidence type="ECO:0000313" key="4">
    <source>
        <dbReference type="Proteomes" id="UP000007374"/>
    </source>
</evidence>
<dbReference type="OrthoDB" id="8453977at2"/>
<keyword evidence="4" id="KW-1185">Reference proteome</keyword>
<keyword evidence="1" id="KW-0472">Membrane</keyword>
<dbReference type="Proteomes" id="UP000007374">
    <property type="component" value="Unassembled WGS sequence"/>
</dbReference>
<dbReference type="STRING" id="721133.SAMN05216176_106218"/>
<feature type="transmembrane region" description="Helical" evidence="1">
    <location>
        <begin position="79"/>
        <end position="110"/>
    </location>
</feature>